<dbReference type="InterPro" id="IPR000515">
    <property type="entry name" value="MetI-like"/>
</dbReference>
<evidence type="ECO:0000256" key="4">
    <source>
        <dbReference type="ARBA" id="ARBA00022692"/>
    </source>
</evidence>
<keyword evidence="7 9" id="KW-1133">Transmembrane helix</keyword>
<dbReference type="RefSeq" id="WP_036638094.1">
    <property type="nucleotide sequence ID" value="NZ_JAYRMG010000013.1"/>
</dbReference>
<dbReference type="eggNOG" id="COG1173">
    <property type="taxonomic scope" value="Bacteria"/>
</dbReference>
<evidence type="ECO:0000256" key="9">
    <source>
        <dbReference type="RuleBase" id="RU363032"/>
    </source>
</evidence>
<evidence type="ECO:0000256" key="3">
    <source>
        <dbReference type="ARBA" id="ARBA00022475"/>
    </source>
</evidence>
<keyword evidence="2 9" id="KW-0813">Transport</keyword>
<feature type="domain" description="ABC transmembrane type-1" evidence="10">
    <location>
        <begin position="73"/>
        <end position="262"/>
    </location>
</feature>
<evidence type="ECO:0000256" key="8">
    <source>
        <dbReference type="ARBA" id="ARBA00023136"/>
    </source>
</evidence>
<accession>A0A086XUQ8</accession>
<dbReference type="PANTHER" id="PTHR43386">
    <property type="entry name" value="OLIGOPEPTIDE TRANSPORT SYSTEM PERMEASE PROTEIN APPC"/>
    <property type="match status" value="1"/>
</dbReference>
<dbReference type="InterPro" id="IPR050366">
    <property type="entry name" value="BP-dependent_transpt_permease"/>
</dbReference>
<dbReference type="GO" id="GO:0005886">
    <property type="term" value="C:plasma membrane"/>
    <property type="evidence" value="ECO:0007669"/>
    <property type="project" value="UniProtKB-SubCell"/>
</dbReference>
<feature type="transmembrane region" description="Helical" evidence="9">
    <location>
        <begin position="115"/>
        <end position="133"/>
    </location>
</feature>
<comment type="caution">
    <text evidence="11">The sequence shown here is derived from an EMBL/GenBank/DDBJ whole genome shotgun (WGS) entry which is preliminary data.</text>
</comment>
<dbReference type="AlphaFoldDB" id="A0A086XUQ8"/>
<keyword evidence="12" id="KW-1185">Reference proteome</keyword>
<feature type="transmembrane region" description="Helical" evidence="9">
    <location>
        <begin position="139"/>
        <end position="155"/>
    </location>
</feature>
<organism evidence="11 12">
    <name type="scientific">Paenirhodobacter enshiensis</name>
    <dbReference type="NCBI Taxonomy" id="1105367"/>
    <lineage>
        <taxon>Bacteria</taxon>
        <taxon>Pseudomonadati</taxon>
        <taxon>Pseudomonadota</taxon>
        <taxon>Alphaproteobacteria</taxon>
        <taxon>Rhodobacterales</taxon>
        <taxon>Rhodobacter group</taxon>
        <taxon>Paenirhodobacter</taxon>
    </lineage>
</organism>
<keyword evidence="8 9" id="KW-0472">Membrane</keyword>
<sequence length="273" mass="29477">MLVLKNLLRSRAGAVGVAMLALMLAGAALVPVLSPWDGYALDFGAAMQPPSLSHWFGTDNFGRDILTRVLTGALFDLRIAVICVFGPMAFGTLVGLVAGYFGGRVDAALMRLTDVVWAFPFYVLVLAIVGVLGPSEANLYIAFFVVNWIGYARIVRGETILIARLEYIEATRVLRFGTFRVLLRHILPNAVTPALVYAMSDVVLTVQAVAALSFFGLGVQPPAPEWGILIVESIDYMREAPWMTLFPGLAIVWIGIAFSLMGEGLSTALKPKG</sequence>
<evidence type="ECO:0000256" key="2">
    <source>
        <dbReference type="ARBA" id="ARBA00022448"/>
    </source>
</evidence>
<comment type="similarity">
    <text evidence="9">Belongs to the binding-protein-dependent transport system permease family.</text>
</comment>
<feature type="transmembrane region" description="Helical" evidence="9">
    <location>
        <begin position="194"/>
        <end position="220"/>
    </location>
</feature>
<keyword evidence="5" id="KW-0571">Peptide transport</keyword>
<evidence type="ECO:0000259" key="10">
    <source>
        <dbReference type="PROSITE" id="PS50928"/>
    </source>
</evidence>
<reference evidence="11 12" key="1">
    <citation type="submission" date="2014-03" db="EMBL/GenBank/DDBJ databases">
        <title>Genome of Paenirhodobacter enshiensis DW2-9.</title>
        <authorList>
            <person name="Wang D."/>
            <person name="Wang G."/>
        </authorList>
    </citation>
    <scope>NUCLEOTIDE SEQUENCE [LARGE SCALE GENOMIC DNA]</scope>
    <source>
        <strain evidence="11 12">DW2-9</strain>
    </source>
</reference>
<dbReference type="Proteomes" id="UP000028824">
    <property type="component" value="Unassembled WGS sequence"/>
</dbReference>
<feature type="transmembrane region" description="Helical" evidence="9">
    <location>
        <begin position="240"/>
        <end position="262"/>
    </location>
</feature>
<dbReference type="GO" id="GO:0055085">
    <property type="term" value="P:transmembrane transport"/>
    <property type="evidence" value="ECO:0007669"/>
    <property type="project" value="InterPro"/>
</dbReference>
<feature type="transmembrane region" description="Helical" evidence="9">
    <location>
        <begin position="79"/>
        <end position="103"/>
    </location>
</feature>
<dbReference type="STRING" id="1105367.CG50_04820"/>
<dbReference type="CDD" id="cd06261">
    <property type="entry name" value="TM_PBP2"/>
    <property type="match status" value="1"/>
</dbReference>
<comment type="subcellular location">
    <subcellularLocation>
        <location evidence="1 9">Cell membrane</location>
        <topology evidence="1 9">Multi-pass membrane protein</topology>
    </subcellularLocation>
</comment>
<evidence type="ECO:0000256" key="7">
    <source>
        <dbReference type="ARBA" id="ARBA00022989"/>
    </source>
</evidence>
<dbReference type="Gene3D" id="1.10.3720.10">
    <property type="entry name" value="MetI-like"/>
    <property type="match status" value="1"/>
</dbReference>
<dbReference type="PANTHER" id="PTHR43386:SF1">
    <property type="entry name" value="D,D-DIPEPTIDE TRANSPORT SYSTEM PERMEASE PROTEIN DDPC-RELATED"/>
    <property type="match status" value="1"/>
</dbReference>
<dbReference type="SUPFAM" id="SSF161098">
    <property type="entry name" value="MetI-like"/>
    <property type="match status" value="1"/>
</dbReference>
<dbReference type="Pfam" id="PF00528">
    <property type="entry name" value="BPD_transp_1"/>
    <property type="match status" value="1"/>
</dbReference>
<evidence type="ECO:0000256" key="6">
    <source>
        <dbReference type="ARBA" id="ARBA00022927"/>
    </source>
</evidence>
<protein>
    <submittedName>
        <fullName evidence="11">Nickel ABC transporter permease</fullName>
    </submittedName>
</protein>
<feature type="transmembrane region" description="Helical" evidence="9">
    <location>
        <begin position="12"/>
        <end position="33"/>
    </location>
</feature>
<dbReference type="EMBL" id="JFZB01000020">
    <property type="protein sequence ID" value="KFI25758.1"/>
    <property type="molecule type" value="Genomic_DNA"/>
</dbReference>
<dbReference type="PROSITE" id="PS50928">
    <property type="entry name" value="ABC_TM1"/>
    <property type="match status" value="1"/>
</dbReference>
<name>A0A086XUQ8_9RHOB</name>
<keyword evidence="4 9" id="KW-0812">Transmembrane</keyword>
<keyword evidence="3" id="KW-1003">Cell membrane</keyword>
<dbReference type="GO" id="GO:0015031">
    <property type="term" value="P:protein transport"/>
    <property type="evidence" value="ECO:0007669"/>
    <property type="project" value="UniProtKB-KW"/>
</dbReference>
<evidence type="ECO:0000313" key="12">
    <source>
        <dbReference type="Proteomes" id="UP000028824"/>
    </source>
</evidence>
<dbReference type="InterPro" id="IPR035906">
    <property type="entry name" value="MetI-like_sf"/>
</dbReference>
<evidence type="ECO:0000256" key="1">
    <source>
        <dbReference type="ARBA" id="ARBA00004651"/>
    </source>
</evidence>
<gene>
    <name evidence="11" type="ORF">CG50_04820</name>
</gene>
<evidence type="ECO:0000313" key="11">
    <source>
        <dbReference type="EMBL" id="KFI25758.1"/>
    </source>
</evidence>
<dbReference type="GO" id="GO:0015833">
    <property type="term" value="P:peptide transport"/>
    <property type="evidence" value="ECO:0007669"/>
    <property type="project" value="UniProtKB-KW"/>
</dbReference>
<evidence type="ECO:0000256" key="5">
    <source>
        <dbReference type="ARBA" id="ARBA00022856"/>
    </source>
</evidence>
<proteinExistence type="inferred from homology"/>
<keyword evidence="6" id="KW-0653">Protein transport</keyword>